<dbReference type="AlphaFoldDB" id="A0A3B3R992"/>
<keyword evidence="14" id="KW-0968">Cytoplasmic vesicle</keyword>
<keyword evidence="11 17" id="KW-0067">ATP-binding</keyword>
<evidence type="ECO:0000256" key="9">
    <source>
        <dbReference type="ARBA" id="ARBA00022741"/>
    </source>
</evidence>
<dbReference type="PROSITE" id="PS50011">
    <property type="entry name" value="PROTEIN_KINASE_DOM"/>
    <property type="match status" value="1"/>
</dbReference>
<keyword evidence="6" id="KW-0808">Transferase</keyword>
<feature type="compositionally biased region" description="Basic and acidic residues" evidence="18">
    <location>
        <begin position="497"/>
        <end position="506"/>
    </location>
</feature>
<evidence type="ECO:0000256" key="11">
    <source>
        <dbReference type="ARBA" id="ARBA00022840"/>
    </source>
</evidence>
<dbReference type="InterPro" id="IPR001245">
    <property type="entry name" value="Ser-Thr/Tyr_kinase_cat_dom"/>
</dbReference>
<dbReference type="CDD" id="cd05040">
    <property type="entry name" value="PTKc_Ack_like"/>
    <property type="match status" value="1"/>
</dbReference>
<accession>A0A3B3R992</accession>
<dbReference type="InterPro" id="IPR008266">
    <property type="entry name" value="Tyr_kinase_AS"/>
</dbReference>
<evidence type="ECO:0000259" key="19">
    <source>
        <dbReference type="PROSITE" id="PS50011"/>
    </source>
</evidence>
<dbReference type="PANTHER" id="PTHR24418">
    <property type="entry name" value="TYROSINE-PROTEIN KINASE"/>
    <property type="match status" value="1"/>
</dbReference>
<sequence>MTNERVRHKIQNSSGSNSVMRMDQDTQWLYQLLAEVQLEQYYVRVRDGLNITRIEHFSYVKEADLEQIGIGKPGQRRLWEAVKRYKTSNRLRSWLPKVFAGPGADPGGDRPGAAQGARMTRSFTCLIQDSELLLAEKLGSGSFGVVRKGKWQMPNGLILPVAVKSLKTGPSEQADTLSDFMQEVTIMQTLDHPNLIRLYGVVLTQPLKMVTELAPLGSLYDTLRLRQNDFPLSRLWLFATQIASGMEYLESRHFIHRDLAARNVLLASRELVKIGDFGLMRVLSEHDHYLMNAHRRIPFAWCAPESLRTGYFTHSSDVWMFGVTMWEMFTYCEEPWFGLTGRQILWRVERDGERLERPQDCPQELYFVMRKCWACNPADRPTFSQVSVLVTEAQPREVRAVKDFAEPRKLALQTNDLVTVIDHGLELHEWKGQNQKTLSIGWFSPGVTMLVAGPSLISAPLKGGLQHKGHGDVRPEKSWASPDRLNGSSNCLSAGASKDRGREKSNLQRLAGLSRSLETVLSISPADNPRLPAPSKPLLQSMLDPRRFSDANITPPPRPPLPNFLRPKNQANSRKPNGSQGPGPWLQPQPQQLPQPLQQQQPQLQPQSTSSALRMSHMCQSTSRLDESAEKREKEREQPVRSAVMAQQLQEAVHGVTYEEVANALRQNDWNPVKAEQQLKVEQLYFMNLCSRDDCVHILTRYQWDLQQASRYVLKLAGGAGTGGAGTGGAGTGGAGTGGAGTGGAGTGGAGSASGSHGGLDRSPRRDWESERS</sequence>
<dbReference type="PROSITE" id="PS00107">
    <property type="entry name" value="PROTEIN_KINASE_ATP"/>
    <property type="match status" value="1"/>
</dbReference>
<feature type="region of interest" description="Disordered" evidence="18">
    <location>
        <begin position="547"/>
        <end position="642"/>
    </location>
</feature>
<feature type="compositionally biased region" description="Gly residues" evidence="18">
    <location>
        <begin position="722"/>
        <end position="758"/>
    </location>
</feature>
<dbReference type="GO" id="GO:0004713">
    <property type="term" value="F:protein tyrosine kinase activity"/>
    <property type="evidence" value="ECO:0007669"/>
    <property type="project" value="UniProtKB-KW"/>
</dbReference>
<evidence type="ECO:0000256" key="4">
    <source>
        <dbReference type="ARBA" id="ARBA00022490"/>
    </source>
</evidence>
<keyword evidence="12" id="KW-0460">Magnesium</keyword>
<dbReference type="Pfam" id="PF07714">
    <property type="entry name" value="PK_Tyr_Ser-Thr"/>
    <property type="match status" value="1"/>
</dbReference>
<dbReference type="CDD" id="cd09539">
    <property type="entry name" value="SAM_TNK-like"/>
    <property type="match status" value="1"/>
</dbReference>
<reference evidence="20" key="1">
    <citation type="submission" date="2025-08" db="UniProtKB">
        <authorList>
            <consortium name="Ensembl"/>
        </authorList>
    </citation>
    <scope>IDENTIFICATION</scope>
</reference>
<keyword evidence="13" id="KW-0829">Tyrosine-protein kinase</keyword>
<dbReference type="Proteomes" id="UP000261540">
    <property type="component" value="Unplaced"/>
</dbReference>
<comment type="catalytic activity">
    <reaction evidence="15">
        <text>L-threonyl-[protein] + ATP = O-phospho-L-threonyl-[protein] + ADP + H(+)</text>
        <dbReference type="Rhea" id="RHEA:46608"/>
        <dbReference type="Rhea" id="RHEA-COMP:11060"/>
        <dbReference type="Rhea" id="RHEA-COMP:11605"/>
        <dbReference type="ChEBI" id="CHEBI:15378"/>
        <dbReference type="ChEBI" id="CHEBI:30013"/>
        <dbReference type="ChEBI" id="CHEBI:30616"/>
        <dbReference type="ChEBI" id="CHEBI:61977"/>
        <dbReference type="ChEBI" id="CHEBI:456216"/>
        <dbReference type="EC" id="2.7.11.1"/>
    </reaction>
</comment>
<feature type="region of interest" description="Disordered" evidence="18">
    <location>
        <begin position="463"/>
        <end position="506"/>
    </location>
</feature>
<dbReference type="Gene3D" id="1.10.150.50">
    <property type="entry name" value="Transcription Factor, Ets-1"/>
    <property type="match status" value="1"/>
</dbReference>
<proteinExistence type="inferred from homology"/>
<keyword evidence="9 17" id="KW-0547">Nucleotide-binding</keyword>
<keyword evidence="4" id="KW-0963">Cytoplasm</keyword>
<keyword evidence="5" id="KW-0723">Serine/threonine-protein kinase</keyword>
<reference evidence="20" key="2">
    <citation type="submission" date="2025-09" db="UniProtKB">
        <authorList>
            <consortium name="Ensembl"/>
        </authorList>
    </citation>
    <scope>IDENTIFICATION</scope>
</reference>
<feature type="compositionally biased region" description="Low complexity" evidence="18">
    <location>
        <begin position="594"/>
        <end position="607"/>
    </location>
</feature>
<evidence type="ECO:0000256" key="6">
    <source>
        <dbReference type="ARBA" id="ARBA00022679"/>
    </source>
</evidence>
<feature type="domain" description="Protein kinase" evidence="19">
    <location>
        <begin position="132"/>
        <end position="390"/>
    </location>
</feature>
<dbReference type="InterPro" id="IPR011009">
    <property type="entry name" value="Kinase-like_dom_sf"/>
</dbReference>
<keyword evidence="3" id="KW-0728">SH3 domain</keyword>
<evidence type="ECO:0000256" key="10">
    <source>
        <dbReference type="ARBA" id="ARBA00022777"/>
    </source>
</evidence>
<feature type="compositionally biased region" description="Basic and acidic residues" evidence="18">
    <location>
        <begin position="759"/>
        <end position="773"/>
    </location>
</feature>
<dbReference type="Pfam" id="PF09027">
    <property type="entry name" value="GTPase_binding"/>
    <property type="match status" value="1"/>
</dbReference>
<dbReference type="InterPro" id="IPR017441">
    <property type="entry name" value="Protein_kinase_ATP_BS"/>
</dbReference>
<keyword evidence="8" id="KW-0479">Metal-binding</keyword>
<name>A0A3B3R992_9TELE</name>
<dbReference type="InterPro" id="IPR050198">
    <property type="entry name" value="Non-receptor_tyrosine_kinases"/>
</dbReference>
<dbReference type="InterPro" id="IPR013761">
    <property type="entry name" value="SAM/pointed_sf"/>
</dbReference>
<keyword evidence="7" id="KW-0449">Lipoprotein</keyword>
<comment type="similarity">
    <text evidence="16">Belongs to the protein kinase superfamily. Tyr protein kinase family.</text>
</comment>
<dbReference type="Ensembl" id="ENSPKIT00000038650.1">
    <property type="protein sequence ID" value="ENSPKIP00000014211.1"/>
    <property type="gene ID" value="ENSPKIG00000001359.1"/>
</dbReference>
<dbReference type="SMART" id="SM00219">
    <property type="entry name" value="TyrKc"/>
    <property type="match status" value="1"/>
</dbReference>
<keyword evidence="10" id="KW-0418">Kinase</keyword>
<dbReference type="GO" id="GO:0046872">
    <property type="term" value="F:metal ion binding"/>
    <property type="evidence" value="ECO:0007669"/>
    <property type="project" value="UniProtKB-KW"/>
</dbReference>
<dbReference type="GO" id="GO:0005524">
    <property type="term" value="F:ATP binding"/>
    <property type="evidence" value="ECO:0007669"/>
    <property type="project" value="UniProtKB-UniRule"/>
</dbReference>
<feature type="binding site" evidence="17">
    <location>
        <position position="164"/>
    </location>
    <ligand>
        <name>ATP</name>
        <dbReference type="ChEBI" id="CHEBI:30616"/>
    </ligand>
</feature>
<organism evidence="20 21">
    <name type="scientific">Paramormyrops kingsleyae</name>
    <dbReference type="NCBI Taxonomy" id="1676925"/>
    <lineage>
        <taxon>Eukaryota</taxon>
        <taxon>Metazoa</taxon>
        <taxon>Chordata</taxon>
        <taxon>Craniata</taxon>
        <taxon>Vertebrata</taxon>
        <taxon>Euteleostomi</taxon>
        <taxon>Actinopterygii</taxon>
        <taxon>Neopterygii</taxon>
        <taxon>Teleostei</taxon>
        <taxon>Osteoglossocephala</taxon>
        <taxon>Osteoglossomorpha</taxon>
        <taxon>Osteoglossiformes</taxon>
        <taxon>Mormyridae</taxon>
        <taxon>Paramormyrops</taxon>
    </lineage>
</organism>
<dbReference type="Gene3D" id="3.30.200.20">
    <property type="entry name" value="Phosphorylase Kinase, domain 1"/>
    <property type="match status" value="1"/>
</dbReference>
<dbReference type="STRING" id="1676925.ENSPKIP00000014211"/>
<dbReference type="InterPro" id="IPR037085">
    <property type="entry name" value="Cdc42-bd-like_dom_sf"/>
</dbReference>
<evidence type="ECO:0000256" key="16">
    <source>
        <dbReference type="ARBA" id="ARBA00060742"/>
    </source>
</evidence>
<evidence type="ECO:0000256" key="7">
    <source>
        <dbReference type="ARBA" id="ARBA00022707"/>
    </source>
</evidence>
<dbReference type="InterPro" id="IPR049587">
    <property type="entry name" value="TNK-like_SAM"/>
</dbReference>
<dbReference type="FunFam" id="1.10.510.10:FF:000080">
    <property type="entry name" value="Putative activated CDC42 kinase 1"/>
    <property type="match status" value="1"/>
</dbReference>
<evidence type="ECO:0000256" key="1">
    <source>
        <dbReference type="ARBA" id="ARBA00001946"/>
    </source>
</evidence>
<dbReference type="FunFam" id="3.30.200.20:FF:000107">
    <property type="entry name" value="Putative activated CDC42 kinase 1"/>
    <property type="match status" value="1"/>
</dbReference>
<evidence type="ECO:0000256" key="5">
    <source>
        <dbReference type="ARBA" id="ARBA00022527"/>
    </source>
</evidence>
<evidence type="ECO:0000256" key="17">
    <source>
        <dbReference type="PROSITE-ProRule" id="PRU10141"/>
    </source>
</evidence>
<dbReference type="InterPro" id="IPR000719">
    <property type="entry name" value="Prot_kinase_dom"/>
</dbReference>
<dbReference type="GO" id="GO:0004674">
    <property type="term" value="F:protein serine/threonine kinase activity"/>
    <property type="evidence" value="ECO:0007669"/>
    <property type="project" value="UniProtKB-KW"/>
</dbReference>
<feature type="region of interest" description="Disordered" evidence="18">
    <location>
        <begin position="722"/>
        <end position="773"/>
    </location>
</feature>
<dbReference type="InterPro" id="IPR015116">
    <property type="entry name" value="Cdc42-bd-like"/>
</dbReference>
<dbReference type="GO" id="GO:0030136">
    <property type="term" value="C:clathrin-coated vesicle"/>
    <property type="evidence" value="ECO:0007669"/>
    <property type="project" value="UniProtKB-SubCell"/>
</dbReference>
<dbReference type="PRINTS" id="PR00109">
    <property type="entry name" value="TYRKINASE"/>
</dbReference>
<dbReference type="SUPFAM" id="SSF56112">
    <property type="entry name" value="Protein kinase-like (PK-like)"/>
    <property type="match status" value="1"/>
</dbReference>
<feature type="compositionally biased region" description="Basic and acidic residues" evidence="18">
    <location>
        <begin position="624"/>
        <end position="639"/>
    </location>
</feature>
<evidence type="ECO:0000256" key="14">
    <source>
        <dbReference type="ARBA" id="ARBA00023329"/>
    </source>
</evidence>
<dbReference type="InterPro" id="IPR055175">
    <property type="entry name" value="ACK/TNK-like_SAM"/>
</dbReference>
<evidence type="ECO:0000313" key="21">
    <source>
        <dbReference type="Proteomes" id="UP000261540"/>
    </source>
</evidence>
<comment type="subcellular location">
    <subcellularLocation>
        <location evidence="2">Cytoplasmic vesicle</location>
        <location evidence="2">Clathrin-coated vesicle</location>
    </subcellularLocation>
</comment>
<evidence type="ECO:0000256" key="3">
    <source>
        <dbReference type="ARBA" id="ARBA00022443"/>
    </source>
</evidence>
<evidence type="ECO:0000313" key="20">
    <source>
        <dbReference type="Ensembl" id="ENSPKIP00000014211.1"/>
    </source>
</evidence>
<dbReference type="Pfam" id="PF22931">
    <property type="entry name" value="SAM_TNK"/>
    <property type="match status" value="1"/>
</dbReference>
<evidence type="ECO:0000256" key="15">
    <source>
        <dbReference type="ARBA" id="ARBA00047899"/>
    </source>
</evidence>
<keyword evidence="21" id="KW-1185">Reference proteome</keyword>
<dbReference type="PROSITE" id="PS00109">
    <property type="entry name" value="PROTEIN_KINASE_TYR"/>
    <property type="match status" value="1"/>
</dbReference>
<dbReference type="Gene3D" id="4.10.680.10">
    <property type="entry name" value="Cdc42-like binding domain"/>
    <property type="match status" value="1"/>
</dbReference>
<dbReference type="InterPro" id="IPR020635">
    <property type="entry name" value="Tyr_kinase_cat_dom"/>
</dbReference>
<evidence type="ECO:0000256" key="12">
    <source>
        <dbReference type="ARBA" id="ARBA00022842"/>
    </source>
</evidence>
<feature type="compositionally biased region" description="Polar residues" evidence="18">
    <location>
        <begin position="569"/>
        <end position="579"/>
    </location>
</feature>
<protein>
    <submittedName>
        <fullName evidence="20">Tyrosine kinase, non-receptor, 1</fullName>
    </submittedName>
</protein>
<evidence type="ECO:0000256" key="18">
    <source>
        <dbReference type="SAM" id="MobiDB-lite"/>
    </source>
</evidence>
<dbReference type="GeneTree" id="ENSGT00940000166308"/>
<evidence type="ECO:0000256" key="2">
    <source>
        <dbReference type="ARBA" id="ARBA00004132"/>
    </source>
</evidence>
<feature type="compositionally biased region" description="Polar residues" evidence="18">
    <location>
        <begin position="608"/>
        <end position="623"/>
    </location>
</feature>
<comment type="cofactor">
    <cofactor evidence="1">
        <name>Mg(2+)</name>
        <dbReference type="ChEBI" id="CHEBI:18420"/>
    </cofactor>
</comment>
<keyword evidence="7" id="KW-0519">Myristate</keyword>
<dbReference type="Gene3D" id="1.10.510.10">
    <property type="entry name" value="Transferase(Phosphotransferase) domain 1"/>
    <property type="match status" value="1"/>
</dbReference>
<evidence type="ECO:0000256" key="13">
    <source>
        <dbReference type="ARBA" id="ARBA00023137"/>
    </source>
</evidence>
<evidence type="ECO:0000256" key="8">
    <source>
        <dbReference type="ARBA" id="ARBA00022723"/>
    </source>
</evidence>